<dbReference type="EMBL" id="CP001734">
    <property type="protein sequence ID" value="ACV67774.1"/>
    <property type="molecule type" value="Genomic_DNA"/>
</dbReference>
<dbReference type="Proteomes" id="UP000001052">
    <property type="component" value="Chromosome"/>
</dbReference>
<dbReference type="PANTHER" id="PTHR35936">
    <property type="entry name" value="MEMBRANE-BOUND LYTIC MUREIN TRANSGLYCOSYLASE F"/>
    <property type="match status" value="1"/>
</dbReference>
<dbReference type="GO" id="GO:0016020">
    <property type="term" value="C:membrane"/>
    <property type="evidence" value="ECO:0007669"/>
    <property type="project" value="InterPro"/>
</dbReference>
<feature type="domain" description="Ionotropic glutamate receptor C-terminal" evidence="7">
    <location>
        <begin position="49"/>
        <end position="270"/>
    </location>
</feature>
<dbReference type="InterPro" id="IPR001638">
    <property type="entry name" value="Solute-binding_3/MltF_N"/>
</dbReference>
<keyword evidence="9" id="KW-1185">Reference proteome</keyword>
<dbReference type="GO" id="GO:0030313">
    <property type="term" value="C:cell envelope"/>
    <property type="evidence" value="ECO:0007669"/>
    <property type="project" value="UniProtKB-SubCell"/>
</dbReference>
<evidence type="ECO:0000256" key="3">
    <source>
        <dbReference type="ARBA" id="ARBA00022729"/>
    </source>
</evidence>
<dbReference type="PANTHER" id="PTHR35936:SF38">
    <property type="entry name" value="GLUTAMINE-BINDING PERIPLASMIC PROTEIN"/>
    <property type="match status" value="1"/>
</dbReference>
<evidence type="ECO:0000259" key="7">
    <source>
        <dbReference type="SMART" id="SM00079"/>
    </source>
</evidence>
<dbReference type="Pfam" id="PF00497">
    <property type="entry name" value="SBP_bac_3"/>
    <property type="match status" value="1"/>
</dbReference>
<dbReference type="STRING" id="485915.Dret_0477"/>
<dbReference type="SMART" id="SM00062">
    <property type="entry name" value="PBPb"/>
    <property type="match status" value="1"/>
</dbReference>
<dbReference type="OrthoDB" id="6192933at2"/>
<dbReference type="RefSeq" id="WP_015750932.1">
    <property type="nucleotide sequence ID" value="NC_013223.1"/>
</dbReference>
<gene>
    <name evidence="8" type="ordered locus">Dret_0477</name>
</gene>
<keyword evidence="3 5" id="KW-0732">Signal</keyword>
<dbReference type="eggNOG" id="COG0834">
    <property type="taxonomic scope" value="Bacteria"/>
</dbReference>
<dbReference type="HOGENOM" id="CLU_019602_18_2_7"/>
<evidence type="ECO:0000313" key="9">
    <source>
        <dbReference type="Proteomes" id="UP000001052"/>
    </source>
</evidence>
<evidence type="ECO:0000259" key="6">
    <source>
        <dbReference type="SMART" id="SM00062"/>
    </source>
</evidence>
<dbReference type="AlphaFoldDB" id="C8X0E9"/>
<dbReference type="PROSITE" id="PS01039">
    <property type="entry name" value="SBP_BACTERIAL_3"/>
    <property type="match status" value="1"/>
</dbReference>
<reference evidence="8 9" key="2">
    <citation type="journal article" date="2010" name="Stand. Genomic Sci.">
        <title>Complete genome sequence of Desulfohalobium retbaense type strain (HR(100)).</title>
        <authorList>
            <person name="Spring S."/>
            <person name="Nolan M."/>
            <person name="Lapidus A."/>
            <person name="Glavina Del Rio T."/>
            <person name="Copeland A."/>
            <person name="Tice H."/>
            <person name="Cheng J.F."/>
            <person name="Lucas S."/>
            <person name="Land M."/>
            <person name="Chen F."/>
            <person name="Bruce D."/>
            <person name="Goodwin L."/>
            <person name="Pitluck S."/>
            <person name="Ivanova N."/>
            <person name="Mavromatis K."/>
            <person name="Mikhailova N."/>
            <person name="Pati A."/>
            <person name="Chen A."/>
            <person name="Palaniappan K."/>
            <person name="Hauser L."/>
            <person name="Chang Y.J."/>
            <person name="Jeffries C.D."/>
            <person name="Munk C."/>
            <person name="Kiss H."/>
            <person name="Chain P."/>
            <person name="Han C."/>
            <person name="Brettin T."/>
            <person name="Detter J.C."/>
            <person name="Schuler E."/>
            <person name="Goker M."/>
            <person name="Rohde M."/>
            <person name="Bristow J."/>
            <person name="Eisen J.A."/>
            <person name="Markowitz V."/>
            <person name="Hugenholtz P."/>
            <person name="Kyrpides N.C."/>
            <person name="Klenk H.P."/>
        </authorList>
    </citation>
    <scope>NUCLEOTIDE SEQUENCE [LARGE SCALE GENOMIC DNA]</scope>
    <source>
        <strain evidence="8 9">DSM 5692</strain>
    </source>
</reference>
<evidence type="ECO:0000256" key="5">
    <source>
        <dbReference type="SAM" id="SignalP"/>
    </source>
</evidence>
<dbReference type="InterPro" id="IPR018313">
    <property type="entry name" value="SBP_3_CS"/>
</dbReference>
<feature type="domain" description="Solute-binding protein family 3/N-terminal" evidence="6">
    <location>
        <begin position="47"/>
        <end position="271"/>
    </location>
</feature>
<feature type="signal peptide" evidence="5">
    <location>
        <begin position="1"/>
        <end position="26"/>
    </location>
</feature>
<dbReference type="InterPro" id="IPR001320">
    <property type="entry name" value="Iontro_rcpt_C"/>
</dbReference>
<evidence type="ECO:0000313" key="8">
    <source>
        <dbReference type="EMBL" id="ACV67774.1"/>
    </source>
</evidence>
<evidence type="ECO:0000256" key="2">
    <source>
        <dbReference type="ARBA" id="ARBA00010333"/>
    </source>
</evidence>
<sequence length="278" mass="30912">MRVRKLLAVMIGCVMAVALLGTAAQSADVREALSQASALEQIQKRGNLRVGFSTFKPWAMKNKKGEFIGFEIDVAKALAADMGVEPEFVPTKWSGIIPALLTGKFDIIIGGMGIRPQRNLKVNFSVPYDHSGMSIVAHKSVAPGYESLEDFNKPSVTIAARIGTTAAQAAKTHMPEATIRLFDDEAQALQELLTQRAHAMVASQPLPEQQAILHKERLYLPLDGETFTTEPIGFAIRKGDIDFLNFLNNWVRVKKAEGWLQERHAYWFTTMDWEDQIQ</sequence>
<feature type="chain" id="PRO_5002994211" evidence="5">
    <location>
        <begin position="27"/>
        <end position="278"/>
    </location>
</feature>
<evidence type="ECO:0000256" key="1">
    <source>
        <dbReference type="ARBA" id="ARBA00004196"/>
    </source>
</evidence>
<reference evidence="9" key="1">
    <citation type="submission" date="2009-09" db="EMBL/GenBank/DDBJ databases">
        <title>The complete chromosome of Desulfohalobium retbaense DSM 5692.</title>
        <authorList>
            <consortium name="US DOE Joint Genome Institute (JGI-PGF)"/>
            <person name="Lucas S."/>
            <person name="Copeland A."/>
            <person name="Lapidus A."/>
            <person name="Glavina del Rio T."/>
            <person name="Dalin E."/>
            <person name="Tice H."/>
            <person name="Bruce D."/>
            <person name="Goodwin L."/>
            <person name="Pitluck S."/>
            <person name="Kyrpides N."/>
            <person name="Mavromatis K."/>
            <person name="Ivanova N."/>
            <person name="Mikhailova N."/>
            <person name="Munk A.C."/>
            <person name="Brettin T."/>
            <person name="Detter J.C."/>
            <person name="Han C."/>
            <person name="Tapia R."/>
            <person name="Larimer F."/>
            <person name="Land M."/>
            <person name="Hauser L."/>
            <person name="Markowitz V."/>
            <person name="Cheng J.-F."/>
            <person name="Hugenholtz P."/>
            <person name="Woyke T."/>
            <person name="Wu D."/>
            <person name="Spring S."/>
            <person name="Klenk H.-P."/>
            <person name="Eisen J.A."/>
        </authorList>
    </citation>
    <scope>NUCLEOTIDE SEQUENCE [LARGE SCALE GENOMIC DNA]</scope>
    <source>
        <strain evidence="9">DSM 5692</strain>
    </source>
</reference>
<comment type="subcellular location">
    <subcellularLocation>
        <location evidence="1">Cell envelope</location>
    </subcellularLocation>
</comment>
<accession>C8X0E9</accession>
<dbReference type="Gene3D" id="3.40.190.10">
    <property type="entry name" value="Periplasmic binding protein-like II"/>
    <property type="match status" value="2"/>
</dbReference>
<dbReference type="CDD" id="cd13629">
    <property type="entry name" value="PBP2_Dsm1740"/>
    <property type="match status" value="1"/>
</dbReference>
<protein>
    <submittedName>
        <fullName evidence="8">Extracellular solute-binding protein family 3</fullName>
    </submittedName>
</protein>
<comment type="similarity">
    <text evidence="2 4">Belongs to the bacterial solute-binding protein 3 family.</text>
</comment>
<name>C8X0E9_DESRD</name>
<evidence type="ECO:0000256" key="4">
    <source>
        <dbReference type="RuleBase" id="RU003744"/>
    </source>
</evidence>
<dbReference type="SUPFAM" id="SSF53850">
    <property type="entry name" value="Periplasmic binding protein-like II"/>
    <property type="match status" value="1"/>
</dbReference>
<dbReference type="SMART" id="SM00079">
    <property type="entry name" value="PBPe"/>
    <property type="match status" value="1"/>
</dbReference>
<dbReference type="KEGG" id="drt:Dret_0477"/>
<dbReference type="GO" id="GO:0015276">
    <property type="term" value="F:ligand-gated monoatomic ion channel activity"/>
    <property type="evidence" value="ECO:0007669"/>
    <property type="project" value="InterPro"/>
</dbReference>
<organism evidence="8 9">
    <name type="scientific">Desulfohalobium retbaense (strain ATCC 49708 / DSM 5692 / JCM 16813 / HR100)</name>
    <dbReference type="NCBI Taxonomy" id="485915"/>
    <lineage>
        <taxon>Bacteria</taxon>
        <taxon>Pseudomonadati</taxon>
        <taxon>Thermodesulfobacteriota</taxon>
        <taxon>Desulfovibrionia</taxon>
        <taxon>Desulfovibrionales</taxon>
        <taxon>Desulfohalobiaceae</taxon>
        <taxon>Desulfohalobium</taxon>
    </lineage>
</organism>
<proteinExistence type="inferred from homology"/>